<sequence>MGLGGNSAFTRGPTAAGQLVNARIAENLATVTACVDAVASSMASLPPRLYRRVPGGRQEVMDHPVAALLRRPSQRQTWPDLVQWLMSQVLLHGNALAVVEHDGAGRPTGLVPVPWQNVAPMLLPSGRLAHDVVAYTSAFGGTGLPRRYLDGEVFHLRDRSDDGLLGRSRLSRAPEVLGCALAVQEAAGAMLANGASLSGVVSVDAPLDRDTAAALREMVQETYGGARNTRRIGVFGHGAKFTPMSVSPEDAELLASRRFTVEELARLFGVPAPIIGDLSHGTFSNSETLIRFFAQSTLTAWCTKFEAEWSRSVLGLNGADLELELDLTGLLRGDPAQRWQSYAIAAQHSILDLNEIRELEGFNPRRDPAAGGAA</sequence>
<gene>
    <name evidence="1" type="ORF">Q7A36_36280</name>
</gene>
<dbReference type="Gene3D" id="3.40.140.120">
    <property type="match status" value="1"/>
</dbReference>
<comment type="caution">
    <text evidence="1">The sequence shown here is derived from an EMBL/GenBank/DDBJ whole genome shotgun (WGS) entry which is preliminary data.</text>
</comment>
<dbReference type="RefSeq" id="WP_305108674.1">
    <property type="nucleotide sequence ID" value="NZ_JAUTWS010000125.1"/>
</dbReference>
<name>A0ABT9ECR5_9PROT</name>
<proteinExistence type="predicted"/>
<dbReference type="InterPro" id="IPR006427">
    <property type="entry name" value="Portal_HK97"/>
</dbReference>
<organism evidence="1 2">
    <name type="scientific">Paracraurococcus lichenis</name>
    <dbReference type="NCBI Taxonomy" id="3064888"/>
    <lineage>
        <taxon>Bacteria</taxon>
        <taxon>Pseudomonadati</taxon>
        <taxon>Pseudomonadota</taxon>
        <taxon>Alphaproteobacteria</taxon>
        <taxon>Acetobacterales</taxon>
        <taxon>Roseomonadaceae</taxon>
        <taxon>Paracraurococcus</taxon>
    </lineage>
</organism>
<evidence type="ECO:0000313" key="2">
    <source>
        <dbReference type="Proteomes" id="UP001243009"/>
    </source>
</evidence>
<dbReference type="Gene3D" id="1.20.1270.210">
    <property type="match status" value="1"/>
</dbReference>
<dbReference type="InterPro" id="IPR006944">
    <property type="entry name" value="Phage/GTA_portal"/>
</dbReference>
<keyword evidence="2" id="KW-1185">Reference proteome</keyword>
<accession>A0ABT9ECR5</accession>
<dbReference type="Pfam" id="PF04860">
    <property type="entry name" value="Phage_portal"/>
    <property type="match status" value="1"/>
</dbReference>
<evidence type="ECO:0000313" key="1">
    <source>
        <dbReference type="EMBL" id="MDO9713825.1"/>
    </source>
</evidence>
<reference evidence="1 2" key="1">
    <citation type="submission" date="2023-08" db="EMBL/GenBank/DDBJ databases">
        <title>The draft genome sequence of Paracraurococcus sp. LOR1-02.</title>
        <authorList>
            <person name="Kingkaew E."/>
            <person name="Tanasupawat S."/>
        </authorList>
    </citation>
    <scope>NUCLEOTIDE SEQUENCE [LARGE SCALE GENOMIC DNA]</scope>
    <source>
        <strain evidence="1 2">LOR1-02</strain>
    </source>
</reference>
<dbReference type="EMBL" id="JAUTWS010000125">
    <property type="protein sequence ID" value="MDO9713825.1"/>
    <property type="molecule type" value="Genomic_DNA"/>
</dbReference>
<dbReference type="Proteomes" id="UP001243009">
    <property type="component" value="Unassembled WGS sequence"/>
</dbReference>
<dbReference type="Gene3D" id="3.30.1120.70">
    <property type="match status" value="1"/>
</dbReference>
<protein>
    <submittedName>
        <fullName evidence="1">Phage portal protein</fullName>
    </submittedName>
</protein>
<dbReference type="NCBIfam" id="TIGR01537">
    <property type="entry name" value="portal_HK97"/>
    <property type="match status" value="1"/>
</dbReference>